<keyword evidence="2" id="KW-1185">Reference proteome</keyword>
<dbReference type="InParanoid" id="A0A0V1BUP3"/>
<evidence type="ECO:0000313" key="2">
    <source>
        <dbReference type="Proteomes" id="UP000054776"/>
    </source>
</evidence>
<name>A0A0V1BUP3_TRISP</name>
<dbReference type="Proteomes" id="UP000054776">
    <property type="component" value="Unassembled WGS sequence"/>
</dbReference>
<sequence length="119" mass="13480">MKLGKISEERPVEQYFGRIPAETLLSFNEIVCYVGTDKSATSGITEVYECSSTPSTSVILAVSVRRCEDDRVLERKKFVWTDICLDAVVITINKEPEKAYSSRGRIRREELQSVLEPDC</sequence>
<gene>
    <name evidence="1" type="ORF">T01_3442</name>
</gene>
<dbReference type="EMBL" id="JYDH01000011">
    <property type="protein sequence ID" value="KRY40720.1"/>
    <property type="molecule type" value="Genomic_DNA"/>
</dbReference>
<comment type="caution">
    <text evidence="1">The sequence shown here is derived from an EMBL/GenBank/DDBJ whole genome shotgun (WGS) entry which is preliminary data.</text>
</comment>
<dbReference type="AlphaFoldDB" id="A0A0V1BUP3"/>
<protein>
    <submittedName>
        <fullName evidence="1">Uncharacterized protein</fullName>
    </submittedName>
</protein>
<evidence type="ECO:0000313" key="1">
    <source>
        <dbReference type="EMBL" id="KRY40720.1"/>
    </source>
</evidence>
<organism evidence="1 2">
    <name type="scientific">Trichinella spiralis</name>
    <name type="common">Trichina worm</name>
    <dbReference type="NCBI Taxonomy" id="6334"/>
    <lineage>
        <taxon>Eukaryota</taxon>
        <taxon>Metazoa</taxon>
        <taxon>Ecdysozoa</taxon>
        <taxon>Nematoda</taxon>
        <taxon>Enoplea</taxon>
        <taxon>Dorylaimia</taxon>
        <taxon>Trichinellida</taxon>
        <taxon>Trichinellidae</taxon>
        <taxon>Trichinella</taxon>
    </lineage>
</organism>
<reference evidence="1 2" key="1">
    <citation type="submission" date="2015-01" db="EMBL/GenBank/DDBJ databases">
        <title>Evolution of Trichinella species and genotypes.</title>
        <authorList>
            <person name="Korhonen P.K."/>
            <person name="Edoardo P."/>
            <person name="Giuseppe L.R."/>
            <person name="Gasser R.B."/>
        </authorList>
    </citation>
    <scope>NUCLEOTIDE SEQUENCE [LARGE SCALE GENOMIC DNA]</scope>
    <source>
        <strain evidence="1">ISS3</strain>
    </source>
</reference>
<proteinExistence type="predicted"/>
<accession>A0A0V1BUP3</accession>